<protein>
    <submittedName>
        <fullName evidence="3">Uncharacterized protein</fullName>
    </submittedName>
</protein>
<dbReference type="InterPro" id="IPR017853">
    <property type="entry name" value="GH"/>
</dbReference>
<evidence type="ECO:0000313" key="4">
    <source>
        <dbReference type="Proteomes" id="UP001215280"/>
    </source>
</evidence>
<comment type="caution">
    <text evidence="3">The sequence shown here is derived from an EMBL/GenBank/DDBJ whole genome shotgun (WGS) entry which is preliminary data.</text>
</comment>
<dbReference type="Proteomes" id="UP001215280">
    <property type="component" value="Unassembled WGS sequence"/>
</dbReference>
<gene>
    <name evidence="3" type="ORF">DFH07DRAFT_1008476</name>
</gene>
<evidence type="ECO:0000256" key="1">
    <source>
        <dbReference type="ARBA" id="ARBA00005336"/>
    </source>
</evidence>
<dbReference type="GO" id="GO:0004553">
    <property type="term" value="F:hydrolase activity, hydrolyzing O-glycosyl compounds"/>
    <property type="evidence" value="ECO:0007669"/>
    <property type="project" value="InterPro"/>
</dbReference>
<reference evidence="3" key="1">
    <citation type="submission" date="2023-03" db="EMBL/GenBank/DDBJ databases">
        <title>Massive genome expansion in bonnet fungi (Mycena s.s.) driven by repeated elements and novel gene families across ecological guilds.</title>
        <authorList>
            <consortium name="Lawrence Berkeley National Laboratory"/>
            <person name="Harder C.B."/>
            <person name="Miyauchi S."/>
            <person name="Viragh M."/>
            <person name="Kuo A."/>
            <person name="Thoen E."/>
            <person name="Andreopoulos B."/>
            <person name="Lu D."/>
            <person name="Skrede I."/>
            <person name="Drula E."/>
            <person name="Henrissat B."/>
            <person name="Morin E."/>
            <person name="Kohler A."/>
            <person name="Barry K."/>
            <person name="LaButti K."/>
            <person name="Morin E."/>
            <person name="Salamov A."/>
            <person name="Lipzen A."/>
            <person name="Mereny Z."/>
            <person name="Hegedus B."/>
            <person name="Baldrian P."/>
            <person name="Stursova M."/>
            <person name="Weitz H."/>
            <person name="Taylor A."/>
            <person name="Grigoriev I.V."/>
            <person name="Nagy L.G."/>
            <person name="Martin F."/>
            <person name="Kauserud H."/>
        </authorList>
    </citation>
    <scope>NUCLEOTIDE SEQUENCE</scope>
    <source>
        <strain evidence="3">CBHHK188m</strain>
    </source>
</reference>
<evidence type="ECO:0000256" key="2">
    <source>
        <dbReference type="ARBA" id="ARBA00022801"/>
    </source>
</evidence>
<dbReference type="GO" id="GO:0005975">
    <property type="term" value="P:carbohydrate metabolic process"/>
    <property type="evidence" value="ECO:0007669"/>
    <property type="project" value="InterPro"/>
</dbReference>
<name>A0AAD7HHA3_9AGAR</name>
<accession>A0AAD7HHA3</accession>
<dbReference type="AlphaFoldDB" id="A0AAD7HHA3"/>
<keyword evidence="2" id="KW-0378">Hydrolase</keyword>
<proteinExistence type="inferred from homology"/>
<organism evidence="3 4">
    <name type="scientific">Mycena maculata</name>
    <dbReference type="NCBI Taxonomy" id="230809"/>
    <lineage>
        <taxon>Eukaryota</taxon>
        <taxon>Fungi</taxon>
        <taxon>Dikarya</taxon>
        <taxon>Basidiomycota</taxon>
        <taxon>Agaricomycotina</taxon>
        <taxon>Agaricomycetes</taxon>
        <taxon>Agaricomycetidae</taxon>
        <taxon>Agaricales</taxon>
        <taxon>Marasmiineae</taxon>
        <taxon>Mycenaceae</taxon>
        <taxon>Mycena</taxon>
    </lineage>
</organism>
<dbReference type="Gene3D" id="3.20.20.300">
    <property type="entry name" value="Glycoside hydrolase, family 3, N-terminal domain"/>
    <property type="match status" value="1"/>
</dbReference>
<evidence type="ECO:0000313" key="3">
    <source>
        <dbReference type="EMBL" id="KAJ7720763.1"/>
    </source>
</evidence>
<dbReference type="SUPFAM" id="SSF51445">
    <property type="entry name" value="(Trans)glycosidases"/>
    <property type="match status" value="1"/>
</dbReference>
<dbReference type="InterPro" id="IPR036962">
    <property type="entry name" value="Glyco_hydro_3_N_sf"/>
</dbReference>
<sequence length="117" mass="12765">MIPDGSEALVCDQSLRAYRKYQKVNEKAGCSYNKINQTQACQNSKLINGVLKEELGFQGILGFEPSTSIATSNPQRVEWVLMCEDFLVLDAEVAALVSIFSYKGSRGTGEGRGGHTT</sequence>
<dbReference type="EMBL" id="JARJLG010000275">
    <property type="protein sequence ID" value="KAJ7720763.1"/>
    <property type="molecule type" value="Genomic_DNA"/>
</dbReference>
<keyword evidence="4" id="KW-1185">Reference proteome</keyword>
<comment type="similarity">
    <text evidence="1">Belongs to the glycosyl hydrolase 3 family.</text>
</comment>